<dbReference type="GO" id="GO:0016853">
    <property type="term" value="F:isomerase activity"/>
    <property type="evidence" value="ECO:0007669"/>
    <property type="project" value="UniProtKB-KW"/>
</dbReference>
<sequence>MDVKFFCPRWGCEHLPWNEYLQKIKAAGYNGMECAIPNDMTREELSEVWEKLGKHGLEVIPQHYATYEADFAKHHDIFAAWLDKMRSFPALKIDCQTGKDFFTFEQNKTLIDLTVDFANSTGVEVFHETHRNKFAFAAHITAEYLRQIPYLKITLDASHWVNVAESYLEDQQEAMELAISRTEHIHARVGYPEGPQVPDPRVPEWQEAVQHHLAWWDEVAKRKRQENTLLTITPEFGPYPYMVPLPFTQQPITSQWDVNVYMMQLLRERYA</sequence>
<keyword evidence="2" id="KW-1185">Reference proteome</keyword>
<organism evidence="1 2">
    <name type="scientific">Pontibacter qinzhouensis</name>
    <dbReference type="NCBI Taxonomy" id="2603253"/>
    <lineage>
        <taxon>Bacteria</taxon>
        <taxon>Pseudomonadati</taxon>
        <taxon>Bacteroidota</taxon>
        <taxon>Cytophagia</taxon>
        <taxon>Cytophagales</taxon>
        <taxon>Hymenobacteraceae</taxon>
        <taxon>Pontibacter</taxon>
    </lineage>
</organism>
<dbReference type="OrthoDB" id="2555274at2"/>
<dbReference type="EMBL" id="VRTY01000103">
    <property type="protein sequence ID" value="TXK31112.1"/>
    <property type="molecule type" value="Genomic_DNA"/>
</dbReference>
<evidence type="ECO:0000313" key="2">
    <source>
        <dbReference type="Proteomes" id="UP000321926"/>
    </source>
</evidence>
<reference evidence="1 2" key="1">
    <citation type="submission" date="2019-08" db="EMBL/GenBank/DDBJ databases">
        <authorList>
            <person name="Shi S."/>
        </authorList>
    </citation>
    <scope>NUCLEOTIDE SEQUENCE [LARGE SCALE GENOMIC DNA]</scope>
    <source>
        <strain evidence="1 2">GY10130</strain>
    </source>
</reference>
<dbReference type="Gene3D" id="3.20.20.150">
    <property type="entry name" value="Divalent-metal-dependent TIM barrel enzymes"/>
    <property type="match status" value="1"/>
</dbReference>
<protein>
    <submittedName>
        <fullName evidence="1">Sugar phosphate isomerase/epimerase</fullName>
    </submittedName>
</protein>
<dbReference type="SUPFAM" id="SSF51658">
    <property type="entry name" value="Xylose isomerase-like"/>
    <property type="match status" value="1"/>
</dbReference>
<dbReference type="Proteomes" id="UP000321926">
    <property type="component" value="Unassembled WGS sequence"/>
</dbReference>
<proteinExistence type="predicted"/>
<dbReference type="RefSeq" id="WP_147923571.1">
    <property type="nucleotide sequence ID" value="NZ_VRTY01000103.1"/>
</dbReference>
<dbReference type="AlphaFoldDB" id="A0A5C8J4Y2"/>
<comment type="caution">
    <text evidence="1">The sequence shown here is derived from an EMBL/GenBank/DDBJ whole genome shotgun (WGS) entry which is preliminary data.</text>
</comment>
<evidence type="ECO:0000313" key="1">
    <source>
        <dbReference type="EMBL" id="TXK31112.1"/>
    </source>
</evidence>
<name>A0A5C8J4Y2_9BACT</name>
<gene>
    <name evidence="1" type="ORF">FVR03_20125</name>
</gene>
<dbReference type="InterPro" id="IPR036237">
    <property type="entry name" value="Xyl_isomerase-like_sf"/>
</dbReference>
<keyword evidence="1" id="KW-0413">Isomerase</keyword>
<accession>A0A5C8J4Y2</accession>